<comment type="caution">
    <text evidence="1">The sequence shown here is derived from an EMBL/GenBank/DDBJ whole genome shotgun (WGS) entry which is preliminary data.</text>
</comment>
<keyword evidence="2" id="KW-1185">Reference proteome</keyword>
<evidence type="ECO:0000313" key="2">
    <source>
        <dbReference type="Proteomes" id="UP000694300"/>
    </source>
</evidence>
<name>A0ABS6U6R1_9PSEU</name>
<dbReference type="EMBL" id="JADQDF010000001">
    <property type="protein sequence ID" value="MBW0127917.1"/>
    <property type="molecule type" value="Genomic_DNA"/>
</dbReference>
<gene>
    <name evidence="1" type="ORF">I4I82_09470</name>
</gene>
<dbReference type="RefSeq" id="WP_218594466.1">
    <property type="nucleotide sequence ID" value="NZ_JADQDE010000502.1"/>
</dbReference>
<reference evidence="1 2" key="1">
    <citation type="submission" date="2020-11" db="EMBL/GenBank/DDBJ databases">
        <title>Pseudonocardia abyssalis sp. nov. and Pseudonocardia oceani sp. nov., description and phylogenomic analysis of two novel actinomycetes isolated from the deep Southern Ocean.</title>
        <authorList>
            <person name="Parra J."/>
        </authorList>
    </citation>
    <scope>NUCLEOTIDE SEQUENCE [LARGE SCALE GENOMIC DNA]</scope>
    <source>
        <strain evidence="2">KRD185</strain>
    </source>
</reference>
<accession>A0ABS6U6R1</accession>
<dbReference type="Proteomes" id="UP000694300">
    <property type="component" value="Unassembled WGS sequence"/>
</dbReference>
<organism evidence="1 2">
    <name type="scientific">Pseudonocardia oceani</name>
    <dbReference type="NCBI Taxonomy" id="2792013"/>
    <lineage>
        <taxon>Bacteria</taxon>
        <taxon>Bacillati</taxon>
        <taxon>Actinomycetota</taxon>
        <taxon>Actinomycetes</taxon>
        <taxon>Pseudonocardiales</taxon>
        <taxon>Pseudonocardiaceae</taxon>
        <taxon>Pseudonocardia</taxon>
    </lineage>
</organism>
<sequence>MTQRQLDWRSVRAIDHRKMEIALGHASELYGTYVEQVARWIRQRAEEERDGR</sequence>
<proteinExistence type="predicted"/>
<protein>
    <submittedName>
        <fullName evidence="1">Uncharacterized protein</fullName>
    </submittedName>
</protein>
<evidence type="ECO:0000313" key="1">
    <source>
        <dbReference type="EMBL" id="MBW0127917.1"/>
    </source>
</evidence>